<dbReference type="EMBL" id="CAJVPV010035754">
    <property type="protein sequence ID" value="CAG8751521.1"/>
    <property type="molecule type" value="Genomic_DNA"/>
</dbReference>
<dbReference type="AlphaFoldDB" id="A0A9N9IUS6"/>
<sequence>PHLDSRSVEYKFPGYAGKKARVEGFPIDMFRVTISIETRDVTVCRFSVKISGRDEIEMRFVS</sequence>
<organism evidence="1 2">
    <name type="scientific">Acaulospora morrowiae</name>
    <dbReference type="NCBI Taxonomy" id="94023"/>
    <lineage>
        <taxon>Eukaryota</taxon>
        <taxon>Fungi</taxon>
        <taxon>Fungi incertae sedis</taxon>
        <taxon>Mucoromycota</taxon>
        <taxon>Glomeromycotina</taxon>
        <taxon>Glomeromycetes</taxon>
        <taxon>Diversisporales</taxon>
        <taxon>Acaulosporaceae</taxon>
        <taxon>Acaulospora</taxon>
    </lineage>
</organism>
<comment type="caution">
    <text evidence="1">The sequence shown here is derived from an EMBL/GenBank/DDBJ whole genome shotgun (WGS) entry which is preliminary data.</text>
</comment>
<keyword evidence="2" id="KW-1185">Reference proteome</keyword>
<feature type="non-terminal residue" evidence="1">
    <location>
        <position position="1"/>
    </location>
</feature>
<name>A0A9N9IUS6_9GLOM</name>
<gene>
    <name evidence="1" type="ORF">AMORRO_LOCUS15374</name>
</gene>
<reference evidence="1" key="1">
    <citation type="submission" date="2021-06" db="EMBL/GenBank/DDBJ databases">
        <authorList>
            <person name="Kallberg Y."/>
            <person name="Tangrot J."/>
            <person name="Rosling A."/>
        </authorList>
    </citation>
    <scope>NUCLEOTIDE SEQUENCE</scope>
    <source>
        <strain evidence="1">CL551</strain>
    </source>
</reference>
<evidence type="ECO:0000313" key="1">
    <source>
        <dbReference type="EMBL" id="CAG8751521.1"/>
    </source>
</evidence>
<accession>A0A9N9IUS6</accession>
<proteinExistence type="predicted"/>
<dbReference type="Proteomes" id="UP000789342">
    <property type="component" value="Unassembled WGS sequence"/>
</dbReference>
<evidence type="ECO:0000313" key="2">
    <source>
        <dbReference type="Proteomes" id="UP000789342"/>
    </source>
</evidence>
<protein>
    <submittedName>
        <fullName evidence="1">14997_t:CDS:1</fullName>
    </submittedName>
</protein>